<evidence type="ECO:0000256" key="12">
    <source>
        <dbReference type="ARBA" id="ARBA00048030"/>
    </source>
</evidence>
<evidence type="ECO:0000313" key="19">
    <source>
        <dbReference type="Proteomes" id="UP000008143"/>
    </source>
</evidence>
<evidence type="ECO:0000256" key="5">
    <source>
        <dbReference type="ARBA" id="ARBA00022729"/>
    </source>
</evidence>
<dbReference type="EC" id="3.1.6.1" evidence="11"/>
<dbReference type="GeneID" id="101731364"/>
<dbReference type="FunFam" id="3.40.720.10:FF:000031">
    <property type="entry name" value="arylsulfatase G isoform X1"/>
    <property type="match status" value="1"/>
</dbReference>
<dbReference type="AGR" id="Xenbase:XB-GENE-6469646"/>
<accession>A0A6I8QCM2</accession>
<dbReference type="PANTHER" id="PTHR42693:SF42">
    <property type="entry name" value="ARYLSULFATASE G"/>
    <property type="match status" value="1"/>
</dbReference>
<reference evidence="18" key="1">
    <citation type="journal article" date="2010" name="Science">
        <title>The genome of the Western clawed frog Xenopus tropicalis.</title>
        <authorList>
            <person name="Hellsten U."/>
            <person name="Harland R.M."/>
            <person name="Gilchrist M.J."/>
            <person name="Hendrix D."/>
            <person name="Jurka J."/>
            <person name="Kapitonov V."/>
            <person name="Ovcharenko I."/>
            <person name="Putnam N.H."/>
            <person name="Shu S."/>
            <person name="Taher L."/>
            <person name="Blitz I.L."/>
            <person name="Blumberg B."/>
            <person name="Dichmann D.S."/>
            <person name="Dubchak I."/>
            <person name="Amaya E."/>
            <person name="Detter J.C."/>
            <person name="Fletcher R."/>
            <person name="Gerhard D.S."/>
            <person name="Goodstein D."/>
            <person name="Graves T."/>
            <person name="Grigoriev I.V."/>
            <person name="Grimwood J."/>
            <person name="Kawashima T."/>
            <person name="Lindquist E."/>
            <person name="Lucas S.M."/>
            <person name="Mead P.E."/>
            <person name="Mitros T."/>
            <person name="Ogino H."/>
            <person name="Ohta Y."/>
            <person name="Poliakov A.V."/>
            <person name="Pollet N."/>
            <person name="Robert J."/>
            <person name="Salamov A."/>
            <person name="Sater A.K."/>
            <person name="Schmutz J."/>
            <person name="Terry A."/>
            <person name="Vize P.D."/>
            <person name="Warren W.C."/>
            <person name="Wells D."/>
            <person name="Wills A."/>
            <person name="Wilson R.K."/>
            <person name="Zimmerman L.B."/>
            <person name="Zorn A.M."/>
            <person name="Grainger R."/>
            <person name="Grammer T."/>
            <person name="Khokha M.K."/>
            <person name="Richardson P.M."/>
            <person name="Rokhsar D.S."/>
        </authorList>
    </citation>
    <scope>NUCLEOTIDE SEQUENCE [LARGE SCALE GENOMIC DNA]</scope>
    <source>
        <strain evidence="18">Nigerian</strain>
    </source>
</reference>
<keyword evidence="9" id="KW-0325">Glycoprotein</keyword>
<keyword evidence="8" id="KW-1015">Disulfide bond</keyword>
<dbReference type="PROSITE" id="PS00149">
    <property type="entry name" value="SULFATASE_2"/>
    <property type="match status" value="1"/>
</dbReference>
<dbReference type="Gene3D" id="3.40.720.10">
    <property type="entry name" value="Alkaline Phosphatase, subunit A"/>
    <property type="match status" value="1"/>
</dbReference>
<dbReference type="Proteomes" id="UP000008143">
    <property type="component" value="Chromosome 10"/>
</dbReference>
<evidence type="ECO:0000256" key="6">
    <source>
        <dbReference type="ARBA" id="ARBA00022801"/>
    </source>
</evidence>
<sequence>MALLGIFLKSLLAVLLFYCFLPFWVPDGFGSKNDDTKKPNFIVILADDIGWGDLGANLPELESHTPNLDAVAAGGLRFEDFHSAASTCSPSRASLLTGRLGARTGVTHNFAVQSVGGLPLNETTLAEVLKKSGYTTGLIGKWHLGHHGNYHPNARGFDYYYGIPYSNDMGCTDAPGYDIPPCPPCPLRRNLTQSFASTGGGCYTKLALPLMQNRAIVEQPADLRRLPERYALRAEQFVEEASSQGRPYFLYVALAHMHVPLSRPPMAPPLGPYANSLTEMDILIGRIKAAAYGAAGQDTLLWFTGDNGPWAEKCNLAGSVGPFVGAWQLEQGGSSAKQTTWEGGHRVPTLAYWPGRIQGNRTSSALLSTLDIFPTLAALAHTALPANRRYDGTDVSGILFGQSQEGHRVLFHPNSGAAGTFGRLEAVRLGQYKAFYTTGGAPACNGSVGPAQRHDPPLVFNLHQDPEESSPLVPGSQEYRALLPDLAKAMGDIMADISTDNVSVADYGQDPSVVLCCDPKRVACRCTEL</sequence>
<keyword evidence="7" id="KW-0106">Calcium</keyword>
<dbReference type="OMA" id="HVACRCQ"/>
<name>A0A6I8QCM2_XENTR</name>
<comment type="cofactor">
    <cofactor evidence="1">
        <name>Ca(2+)</name>
        <dbReference type="ChEBI" id="CHEBI:29108"/>
    </cofactor>
</comment>
<protein>
    <recommendedName>
        <fullName evidence="15">Arylsulfatase G</fullName>
        <ecNumber evidence="11">3.1.6.1</ecNumber>
        <ecNumber evidence="14">3.1.6.15</ecNumber>
    </recommendedName>
    <alternativeName>
        <fullName evidence="16">N-sulfoglucosamine-3-sulfatase</fullName>
    </alternativeName>
</protein>
<evidence type="ECO:0000256" key="10">
    <source>
        <dbReference type="ARBA" id="ARBA00023228"/>
    </source>
</evidence>
<keyword evidence="4" id="KW-0479">Metal-binding</keyword>
<dbReference type="GO" id="GO:0033889">
    <property type="term" value="F:N-sulfoglucosamine-3-sulfatase activity"/>
    <property type="evidence" value="ECO:0007669"/>
    <property type="project" value="UniProtKB-EC"/>
</dbReference>
<evidence type="ECO:0000256" key="14">
    <source>
        <dbReference type="ARBA" id="ARBA00066410"/>
    </source>
</evidence>
<dbReference type="Ensembl" id="ENSXETT00000072014">
    <property type="protein sequence ID" value="ENSXETP00000067353"/>
    <property type="gene ID" value="ENSXETG00000034916"/>
</dbReference>
<dbReference type="Pfam" id="PF14707">
    <property type="entry name" value="Sulfatase_C"/>
    <property type="match status" value="1"/>
</dbReference>
<keyword evidence="19" id="KW-1185">Reference proteome</keyword>
<organism evidence="18">
    <name type="scientific">Xenopus tropicalis</name>
    <name type="common">Western clawed frog</name>
    <name type="synonym">Silurana tropicalis</name>
    <dbReference type="NCBI Taxonomy" id="8364"/>
    <lineage>
        <taxon>Eukaryota</taxon>
        <taxon>Metazoa</taxon>
        <taxon>Chordata</taxon>
        <taxon>Craniata</taxon>
        <taxon>Vertebrata</taxon>
        <taxon>Euteleostomi</taxon>
        <taxon>Amphibia</taxon>
        <taxon>Batrachia</taxon>
        <taxon>Anura</taxon>
        <taxon>Pipoidea</taxon>
        <taxon>Pipidae</taxon>
        <taxon>Xenopodinae</taxon>
        <taxon>Xenopus</taxon>
        <taxon>Silurana</taxon>
    </lineage>
</organism>
<feature type="domain" description="Sulfatase N-terminal" evidence="17">
    <location>
        <begin position="39"/>
        <end position="381"/>
    </location>
</feature>
<keyword evidence="5" id="KW-0732">Signal</keyword>
<dbReference type="KEGG" id="xtr:101731364"/>
<comment type="catalytic activity">
    <reaction evidence="12">
        <text>an aryl sulfate + H2O = a phenol + sulfate + H(+)</text>
        <dbReference type="Rhea" id="RHEA:17261"/>
        <dbReference type="ChEBI" id="CHEBI:15377"/>
        <dbReference type="ChEBI" id="CHEBI:15378"/>
        <dbReference type="ChEBI" id="CHEBI:16189"/>
        <dbReference type="ChEBI" id="CHEBI:33853"/>
        <dbReference type="ChEBI" id="CHEBI:140317"/>
        <dbReference type="EC" id="3.1.6.1"/>
    </reaction>
</comment>
<dbReference type="Bgee" id="ENSXETG00000034916">
    <property type="expression patterns" value="Expressed in brain and 10 other cell types or tissues"/>
</dbReference>
<evidence type="ECO:0000256" key="11">
    <source>
        <dbReference type="ARBA" id="ARBA00035026"/>
    </source>
</evidence>
<reference evidence="18" key="2">
    <citation type="submission" date="2020-05" db="UniProtKB">
        <authorList>
            <consortium name="Ensembl"/>
        </authorList>
    </citation>
    <scope>IDENTIFICATION</scope>
</reference>
<evidence type="ECO:0000256" key="8">
    <source>
        <dbReference type="ARBA" id="ARBA00023157"/>
    </source>
</evidence>
<proteinExistence type="inferred from homology"/>
<evidence type="ECO:0000256" key="1">
    <source>
        <dbReference type="ARBA" id="ARBA00001913"/>
    </source>
</evidence>
<dbReference type="FunFam" id="3.30.1120.10:FF:000006">
    <property type="entry name" value="Arylsulfatase G"/>
    <property type="match status" value="1"/>
</dbReference>
<evidence type="ECO:0000256" key="7">
    <source>
        <dbReference type="ARBA" id="ARBA00022837"/>
    </source>
</evidence>
<dbReference type="OrthoDB" id="103349at2759"/>
<evidence type="ECO:0000256" key="9">
    <source>
        <dbReference type="ARBA" id="ARBA00023180"/>
    </source>
</evidence>
<reference evidence="20" key="3">
    <citation type="submission" date="2025-04" db="UniProtKB">
        <authorList>
            <consortium name="RefSeq"/>
        </authorList>
    </citation>
    <scope>IDENTIFICATION</scope>
    <source>
        <strain evidence="20">Nigerian</strain>
        <tissue evidence="20">Liver and blood</tissue>
    </source>
</reference>
<evidence type="ECO:0000256" key="13">
    <source>
        <dbReference type="ARBA" id="ARBA00052523"/>
    </source>
</evidence>
<dbReference type="InterPro" id="IPR050738">
    <property type="entry name" value="Sulfatase"/>
</dbReference>
<comment type="subcellular location">
    <subcellularLocation>
        <location evidence="2">Lysosome</location>
    </subcellularLocation>
</comment>
<evidence type="ECO:0000256" key="3">
    <source>
        <dbReference type="ARBA" id="ARBA00008779"/>
    </source>
</evidence>
<dbReference type="GO" id="GO:0046872">
    <property type="term" value="F:metal ion binding"/>
    <property type="evidence" value="ECO:0007669"/>
    <property type="project" value="UniProtKB-KW"/>
</dbReference>
<dbReference type="EC" id="3.1.6.15" evidence="14"/>
<comment type="catalytic activity">
    <reaction evidence="13">
        <text>Hydrolysis of the 3-sulfate groups of the N-sulfo-D-glucosamine 3-O-sulfate units of heparin.</text>
        <dbReference type="EC" id="3.1.6.15"/>
    </reaction>
</comment>
<comment type="similarity">
    <text evidence="3">Belongs to the sulfatase family.</text>
</comment>
<dbReference type="RefSeq" id="XP_031750264.1">
    <property type="nucleotide sequence ID" value="XM_031894404.1"/>
</dbReference>
<dbReference type="AlphaFoldDB" id="A0A6I8QCM2"/>
<dbReference type="Reactome" id="R-XTR-9840310">
    <property type="pathway name" value="Glycosphingolipid catabolism"/>
</dbReference>
<keyword evidence="10" id="KW-0458">Lysosome</keyword>
<dbReference type="Pfam" id="PF00884">
    <property type="entry name" value="Sulfatase"/>
    <property type="match status" value="1"/>
</dbReference>
<dbReference type="GO" id="GO:0004065">
    <property type="term" value="F:arylsulfatase activity"/>
    <property type="evidence" value="ECO:0000318"/>
    <property type="project" value="GO_Central"/>
</dbReference>
<evidence type="ECO:0000313" key="20">
    <source>
        <dbReference type="RefSeq" id="XP_031750264.1"/>
    </source>
</evidence>
<evidence type="ECO:0000313" key="18">
    <source>
        <dbReference type="Ensembl" id="ENSXETP00000067353"/>
    </source>
</evidence>
<evidence type="ECO:0000313" key="21">
    <source>
        <dbReference type="Xenbase" id="XB-GENE-6469646"/>
    </source>
</evidence>
<evidence type="ECO:0000259" key="17">
    <source>
        <dbReference type="Pfam" id="PF00884"/>
    </source>
</evidence>
<evidence type="ECO:0000256" key="2">
    <source>
        <dbReference type="ARBA" id="ARBA00004371"/>
    </source>
</evidence>
<dbReference type="Xenbase" id="XB-GENE-6469646">
    <property type="gene designation" value="arsg"/>
</dbReference>
<dbReference type="PANTHER" id="PTHR42693">
    <property type="entry name" value="ARYLSULFATASE FAMILY MEMBER"/>
    <property type="match status" value="1"/>
</dbReference>
<dbReference type="InterPro" id="IPR000917">
    <property type="entry name" value="Sulfatase_N"/>
</dbReference>
<dbReference type="GO" id="GO:0005764">
    <property type="term" value="C:lysosome"/>
    <property type="evidence" value="ECO:0007669"/>
    <property type="project" value="UniProtKB-SubCell"/>
</dbReference>
<dbReference type="Reactome" id="R-XTR-1663150">
    <property type="pathway name" value="The activation of arylsulfatases"/>
</dbReference>
<dbReference type="InterPro" id="IPR017850">
    <property type="entry name" value="Alkaline_phosphatase_core_sf"/>
</dbReference>
<dbReference type="SUPFAM" id="SSF53649">
    <property type="entry name" value="Alkaline phosphatase-like"/>
    <property type="match status" value="1"/>
</dbReference>
<evidence type="ECO:0000256" key="4">
    <source>
        <dbReference type="ARBA" id="ARBA00022723"/>
    </source>
</evidence>
<dbReference type="InterPro" id="IPR024607">
    <property type="entry name" value="Sulfatase_CS"/>
</dbReference>
<dbReference type="GeneTree" id="ENSGT00940000159093"/>
<keyword evidence="6" id="KW-0378">Hydrolase</keyword>
<dbReference type="Gene3D" id="3.30.1120.10">
    <property type="match status" value="1"/>
</dbReference>
<dbReference type="PROSITE" id="PS00523">
    <property type="entry name" value="SULFATASE_1"/>
    <property type="match status" value="1"/>
</dbReference>
<evidence type="ECO:0000256" key="15">
    <source>
        <dbReference type="ARBA" id="ARBA00074875"/>
    </source>
</evidence>
<gene>
    <name evidence="18 20 21" type="primary">arsg</name>
</gene>
<evidence type="ECO:0000256" key="16">
    <source>
        <dbReference type="ARBA" id="ARBA00079086"/>
    </source>
</evidence>
<dbReference type="CTD" id="22901"/>